<gene>
    <name evidence="5" type="ORF">SAMN06272737_11054</name>
</gene>
<dbReference type="GO" id="GO:0017116">
    <property type="term" value="F:single-stranded DNA helicase activity"/>
    <property type="evidence" value="ECO:0007669"/>
    <property type="project" value="TreeGrafter"/>
</dbReference>
<evidence type="ECO:0000256" key="2">
    <source>
        <dbReference type="ARBA" id="ARBA00022840"/>
    </source>
</evidence>
<dbReference type="InterPro" id="IPR029493">
    <property type="entry name" value="RecD2-like_HHH"/>
</dbReference>
<protein>
    <submittedName>
        <fullName evidence="5">Exodeoxyribonuclease V alpha subunit</fullName>
    </submittedName>
</protein>
<keyword evidence="1" id="KW-0547">Nucleotide-binding</keyword>
<dbReference type="OrthoDB" id="9763659at2"/>
<dbReference type="Gene3D" id="3.40.50.300">
    <property type="entry name" value="P-loop containing nucleotide triphosphate hydrolases"/>
    <property type="match status" value="2"/>
</dbReference>
<dbReference type="SMART" id="SM00382">
    <property type="entry name" value="AAA"/>
    <property type="match status" value="1"/>
</dbReference>
<dbReference type="EMBL" id="FZNO01000010">
    <property type="protein sequence ID" value="SNR50767.1"/>
    <property type="molecule type" value="Genomic_DNA"/>
</dbReference>
<dbReference type="Pfam" id="PF13604">
    <property type="entry name" value="AAA_30"/>
    <property type="match status" value="1"/>
</dbReference>
<dbReference type="InterPro" id="IPR027785">
    <property type="entry name" value="UvrD-like_helicase_C"/>
</dbReference>
<dbReference type="Proteomes" id="UP000198403">
    <property type="component" value="Unassembled WGS sequence"/>
</dbReference>
<feature type="region of interest" description="Disordered" evidence="3">
    <location>
        <begin position="192"/>
        <end position="225"/>
    </location>
</feature>
<dbReference type="InterPro" id="IPR003593">
    <property type="entry name" value="AAA+_ATPase"/>
</dbReference>
<proteinExistence type="predicted"/>
<dbReference type="PANTHER" id="PTHR43788:SF6">
    <property type="entry name" value="DNA HELICASE B"/>
    <property type="match status" value="1"/>
</dbReference>
<dbReference type="InterPro" id="IPR027417">
    <property type="entry name" value="P-loop_NTPase"/>
</dbReference>
<name>A0A238WW77_9ACTN</name>
<sequence length="663" mass="68183">MTAATPAAGGDPVFAAFCAAGLWPGLGRRTAAELPAAGITAPDDVTADRLIKLPRVGRQRAERLFSSFLSAQPTYEVVELLVGAGLQAKLAAGVTDTLGPDAARRLRDDPWALLSLTGVALGDADRLAIAVLKGADRQDSRRGRAIVGLTLRTATRDGHTTLPADLVVAALRAEGVSDPVAAIVAAVESGDVLEHEGGPRSPLRSQPREGTPTEATESDPEPEPALRSLSLARYGMAEEAVAEGVARLAASAERIADPASVRSVAKGLDEAQKAAVAQALESGVSLLTGGPGTGKSRTVAAVVKLLRAKGTDIALAAPTGRAAKRLEELTDHPAVTVHRLLGAQGTTGGFARNEEWPLDADVIVVDEASMLDVELTAALLEACPDGTHLLLVGDPAQLPSIGPGHVLGDLIDSGAVPVTELTTLYRQAEGGAIARLATAMRRGELPPVDSPDREVVVVPATGSAEAARRVVQLVTDSIPRALGIEPGAVQVVTPVHRGPAGTIELNKALKDELNPGTGTVFGFDPGDRVVATANHLDLEPTGFANGEVGVVTGTGEGSIDVSFASGPVTVSGQALSDLRHGWAITVHRAQGSEWPGVVVVLPPEAGGMLSRPLVYTAVTRAQQHLSIVHASGAALARAVREVDVRPRRTRLASLLAEHGDPAG</sequence>
<dbReference type="GO" id="GO:0009338">
    <property type="term" value="C:exodeoxyribonuclease V complex"/>
    <property type="evidence" value="ECO:0007669"/>
    <property type="project" value="TreeGrafter"/>
</dbReference>
<dbReference type="RefSeq" id="WP_089336570.1">
    <property type="nucleotide sequence ID" value="NZ_FZNO01000010.1"/>
</dbReference>
<keyword evidence="2" id="KW-0067">ATP-binding</keyword>
<evidence type="ECO:0000313" key="5">
    <source>
        <dbReference type="EMBL" id="SNR50767.1"/>
    </source>
</evidence>
<dbReference type="AlphaFoldDB" id="A0A238WW77"/>
<dbReference type="CDD" id="cd17933">
    <property type="entry name" value="DEXSc_RecD-like"/>
    <property type="match status" value="1"/>
</dbReference>
<accession>A0A238WW77</accession>
<dbReference type="GO" id="GO:0005524">
    <property type="term" value="F:ATP binding"/>
    <property type="evidence" value="ECO:0007669"/>
    <property type="project" value="UniProtKB-KW"/>
</dbReference>
<evidence type="ECO:0000259" key="4">
    <source>
        <dbReference type="SMART" id="SM00382"/>
    </source>
</evidence>
<evidence type="ECO:0000256" key="1">
    <source>
        <dbReference type="ARBA" id="ARBA00022741"/>
    </source>
</evidence>
<dbReference type="Gene3D" id="2.30.30.940">
    <property type="match status" value="1"/>
</dbReference>
<organism evidence="5 6">
    <name type="scientific">Blastococcus mobilis</name>
    <dbReference type="NCBI Taxonomy" id="1938746"/>
    <lineage>
        <taxon>Bacteria</taxon>
        <taxon>Bacillati</taxon>
        <taxon>Actinomycetota</taxon>
        <taxon>Actinomycetes</taxon>
        <taxon>Geodermatophilales</taxon>
        <taxon>Geodermatophilaceae</taxon>
        <taxon>Blastococcus</taxon>
    </lineage>
</organism>
<keyword evidence="6" id="KW-1185">Reference proteome</keyword>
<feature type="domain" description="AAA+ ATPase" evidence="4">
    <location>
        <begin position="281"/>
        <end position="499"/>
    </location>
</feature>
<dbReference type="InterPro" id="IPR050534">
    <property type="entry name" value="Coronavir_polyprotein_1ab"/>
</dbReference>
<evidence type="ECO:0000256" key="3">
    <source>
        <dbReference type="SAM" id="MobiDB-lite"/>
    </source>
</evidence>
<dbReference type="Pfam" id="PF14490">
    <property type="entry name" value="HHH_RecD2"/>
    <property type="match status" value="1"/>
</dbReference>
<reference evidence="5 6" key="1">
    <citation type="submission" date="2017-06" db="EMBL/GenBank/DDBJ databases">
        <authorList>
            <person name="Kim H.J."/>
            <person name="Triplett B.A."/>
        </authorList>
    </citation>
    <scope>NUCLEOTIDE SEQUENCE [LARGE SCALE GENOMIC DNA]</scope>
    <source>
        <strain evidence="5 6">DSM 44272</strain>
    </source>
</reference>
<dbReference type="GO" id="GO:0006310">
    <property type="term" value="P:DNA recombination"/>
    <property type="evidence" value="ECO:0007669"/>
    <property type="project" value="TreeGrafter"/>
</dbReference>
<dbReference type="PANTHER" id="PTHR43788">
    <property type="entry name" value="DNA2/NAM7 HELICASE FAMILY MEMBER"/>
    <property type="match status" value="1"/>
</dbReference>
<dbReference type="Pfam" id="PF13538">
    <property type="entry name" value="UvrD_C_2"/>
    <property type="match status" value="1"/>
</dbReference>
<dbReference type="CDD" id="cd18809">
    <property type="entry name" value="SF1_C_RecD"/>
    <property type="match status" value="1"/>
</dbReference>
<dbReference type="SUPFAM" id="SSF52540">
    <property type="entry name" value="P-loop containing nucleoside triphosphate hydrolases"/>
    <property type="match status" value="1"/>
</dbReference>
<evidence type="ECO:0000313" key="6">
    <source>
        <dbReference type="Proteomes" id="UP000198403"/>
    </source>
</evidence>